<feature type="transmembrane region" description="Helical" evidence="1">
    <location>
        <begin position="62"/>
        <end position="85"/>
    </location>
</feature>
<dbReference type="Proteomes" id="UP000077763">
    <property type="component" value="Unassembled WGS sequence"/>
</dbReference>
<keyword evidence="1" id="KW-0812">Transmembrane</keyword>
<dbReference type="AlphaFoldDB" id="A0A177LXK0"/>
<proteinExistence type="predicted"/>
<accession>A0A177LXK0</accession>
<dbReference type="EMBL" id="LUUH01000089">
    <property type="protein sequence ID" value="OAH98236.1"/>
    <property type="molecule type" value="Genomic_DNA"/>
</dbReference>
<dbReference type="PANTHER" id="PTHR36109">
    <property type="entry name" value="MEMBRANE PROTEIN-RELATED"/>
    <property type="match status" value="1"/>
</dbReference>
<feature type="transmembrane region" description="Helical" evidence="1">
    <location>
        <begin position="91"/>
        <end position="110"/>
    </location>
</feature>
<evidence type="ECO:0000313" key="3">
    <source>
        <dbReference type="Proteomes" id="UP000077763"/>
    </source>
</evidence>
<protein>
    <recommendedName>
        <fullName evidence="4">DUF1269 domain-containing protein</fullName>
    </recommendedName>
</protein>
<evidence type="ECO:0000313" key="2">
    <source>
        <dbReference type="EMBL" id="OAH98236.1"/>
    </source>
</evidence>
<dbReference type="PANTHER" id="PTHR36109:SF2">
    <property type="entry name" value="MEMBRANE PROTEIN"/>
    <property type="match status" value="1"/>
</dbReference>
<evidence type="ECO:0000256" key="1">
    <source>
        <dbReference type="SAM" id="Phobius"/>
    </source>
</evidence>
<gene>
    <name evidence="2" type="ORF">A1353_22035</name>
</gene>
<reference evidence="2 3" key="1">
    <citation type="submission" date="2016-03" db="EMBL/GenBank/DDBJ databases">
        <authorList>
            <person name="Ploux O."/>
        </authorList>
    </citation>
    <scope>NUCLEOTIDE SEQUENCE [LARGE SCALE GENOMIC DNA]</scope>
    <source>
        <strain evidence="2 3">R-45371</strain>
    </source>
</reference>
<comment type="caution">
    <text evidence="2">The sequence shown here is derived from an EMBL/GenBank/DDBJ whole genome shotgun (WGS) entry which is preliminary data.</text>
</comment>
<evidence type="ECO:0008006" key="4">
    <source>
        <dbReference type="Google" id="ProtNLM"/>
    </source>
</evidence>
<keyword evidence="1" id="KW-1133">Transmembrane helix</keyword>
<dbReference type="RefSeq" id="WP_064038448.1">
    <property type="nucleotide sequence ID" value="NZ_LUUH01000089.1"/>
</dbReference>
<name>A0A177LXK0_METMH</name>
<keyword evidence="1" id="KW-0472">Membrane</keyword>
<dbReference type="InterPro" id="IPR052948">
    <property type="entry name" value="Low_temp-induced_all0457"/>
</dbReference>
<sequence>MRRIYFLVPNLETTHQIVDELRVEGVEDRHIHILAKRDTPLGDMPEASVFEKTDFIPAVERGAALGATTGLLVGLAALRFAGFAIAGGPVLGVLVYGATIGAMMSGLAGLQVGNSRVKDYADAIENGQLMVMIDIAKERIDAIKQLITKHHPEAEFEGIEPTLPPNYI</sequence>
<organism evidence="2 3">
    <name type="scientific">Methylomonas methanica</name>
    <dbReference type="NCBI Taxonomy" id="421"/>
    <lineage>
        <taxon>Bacteria</taxon>
        <taxon>Pseudomonadati</taxon>
        <taxon>Pseudomonadota</taxon>
        <taxon>Gammaproteobacteria</taxon>
        <taxon>Methylococcales</taxon>
        <taxon>Methylococcaceae</taxon>
        <taxon>Methylomonas</taxon>
    </lineage>
</organism>